<keyword evidence="2" id="KW-0597">Phosphoprotein</keyword>
<dbReference type="GO" id="GO:0006633">
    <property type="term" value="P:fatty acid biosynthetic process"/>
    <property type="evidence" value="ECO:0007669"/>
    <property type="project" value="TreeGrafter"/>
</dbReference>
<dbReference type="Pfam" id="PF00501">
    <property type="entry name" value="AMP-binding"/>
    <property type="match status" value="1"/>
</dbReference>
<dbReference type="PROSITE" id="PS00455">
    <property type="entry name" value="AMP_BINDING"/>
    <property type="match status" value="1"/>
</dbReference>
<dbReference type="PANTHER" id="PTHR24096">
    <property type="entry name" value="LONG-CHAIN-FATTY-ACID--COA LIGASE"/>
    <property type="match status" value="1"/>
</dbReference>
<feature type="domain" description="Carrier" evidence="3">
    <location>
        <begin position="545"/>
        <end position="622"/>
    </location>
</feature>
<dbReference type="InterPro" id="IPR020845">
    <property type="entry name" value="AMP-binding_CS"/>
</dbReference>
<dbReference type="OrthoDB" id="10253869at2759"/>
<evidence type="ECO:0000313" key="4">
    <source>
        <dbReference type="EMBL" id="KJZ74377.1"/>
    </source>
</evidence>
<dbReference type="PROSITE" id="PS50075">
    <property type="entry name" value="CARRIER"/>
    <property type="match status" value="1"/>
</dbReference>
<dbReference type="Pfam" id="PF00550">
    <property type="entry name" value="PP-binding"/>
    <property type="match status" value="1"/>
</dbReference>
<dbReference type="SUPFAM" id="SSF53474">
    <property type="entry name" value="alpha/beta-Hydrolases"/>
    <property type="match status" value="1"/>
</dbReference>
<keyword evidence="5" id="KW-1185">Reference proteome</keyword>
<sequence>MDTLQDVLLRVGSYSPRSRIGFYDLDHTSSPTYLTYQSLLQIARQYGALVQSLPGFRKKQPAIIYLEDQRESICWIWSILFAGGVPLILPQLSNLPHQRQKQLGGLSAMLQKPICITRHESLCLLDGHGFIIYTIEGLMGLKPTLNNVLVGATSRDLALLILTSGSTGNAKAVRLTHGRPFLNWVGPDHVASLVEIHLQALWLGVDQFHVHPANMISSPTLFLDIIERHSICYAFAPNFFLKSLISAVLSEPRGRERRDLSSLAILVSGGEANDLNTCKMVSHCLAEMGAPKNTLTPGFGMTETCAGAIYNVDCPHYDVKTGRRVASVGKCIQGIEMRVMKQSLATDPTVTAPGEAGSLQLRGEVVTKGYYGNPETTSRAFTVDGWFITGDTAAIDSTGRLTIMGREKDDINVNGINVSSDDVQAVLEQALGKKISRIICFPNNNNGSEQVTIAYTLPAGVTQVAAMAAIEDGVVQTCLTGFGCRPLVFCVRRDTLQLLPVSALGKISRPKMRALFEAGLFNKDVAFSRQCIDQLRSHRSQLVSTAKKEDEMCLIHDFAQTLDVKPGTIDINTSIFNLGFTSMNLIRLRHRIETRLNTKISVLTLLKYPTPGSLAAILRSQEYSASNQSVEVAYDPVIVLKPTGNKTPLWLVHPGVGEVLVFVGLAQQLRERPIYALRARGFESGQAHFRTIHEAVETYLAAIRKRQRKGPYAIAGYSYGTMLAFELTKRLEAEDGPGTVRFLGSFNLPPHIKERMRHQDWNSCLLHLAYFLGLVPEAYANNMNLEEFRNLSRLAALNTMLEAVDVDRWVDLGLSRQDIERWADVAYGLQRLAIDYDPAGIVETIDVFHAQPLQGAATSQEDWVMDHLDKWRHFCRTSPRLHAVGGAHYTMIGPEHVVAFASKLEAAMEARENFYERSRR</sequence>
<dbReference type="GO" id="GO:0031957">
    <property type="term" value="F:very long-chain fatty acid-CoA ligase activity"/>
    <property type="evidence" value="ECO:0007669"/>
    <property type="project" value="TreeGrafter"/>
</dbReference>
<gene>
    <name evidence="4" type="ORF">HIM_06187</name>
</gene>
<dbReference type="Pfam" id="PF00975">
    <property type="entry name" value="Thioesterase"/>
    <property type="match status" value="1"/>
</dbReference>
<dbReference type="InterPro" id="IPR001031">
    <property type="entry name" value="Thioesterase"/>
</dbReference>
<dbReference type="AlphaFoldDB" id="A0A0F7ZZK4"/>
<evidence type="ECO:0000313" key="5">
    <source>
        <dbReference type="Proteomes" id="UP000054481"/>
    </source>
</evidence>
<dbReference type="Gene3D" id="3.30.300.30">
    <property type="match status" value="1"/>
</dbReference>
<dbReference type="SUPFAM" id="SSF56801">
    <property type="entry name" value="Acetyl-CoA synthetase-like"/>
    <property type="match status" value="1"/>
</dbReference>
<proteinExistence type="predicted"/>
<dbReference type="SUPFAM" id="SSF47336">
    <property type="entry name" value="ACP-like"/>
    <property type="match status" value="1"/>
</dbReference>
<evidence type="ECO:0000259" key="3">
    <source>
        <dbReference type="PROSITE" id="PS50075"/>
    </source>
</evidence>
<dbReference type="Proteomes" id="UP000054481">
    <property type="component" value="Unassembled WGS sequence"/>
</dbReference>
<accession>A0A0F7ZZK4</accession>
<evidence type="ECO:0000256" key="1">
    <source>
        <dbReference type="ARBA" id="ARBA00022450"/>
    </source>
</evidence>
<organism evidence="4 5">
    <name type="scientific">Hirsutella minnesotensis 3608</name>
    <dbReference type="NCBI Taxonomy" id="1043627"/>
    <lineage>
        <taxon>Eukaryota</taxon>
        <taxon>Fungi</taxon>
        <taxon>Dikarya</taxon>
        <taxon>Ascomycota</taxon>
        <taxon>Pezizomycotina</taxon>
        <taxon>Sordariomycetes</taxon>
        <taxon>Hypocreomycetidae</taxon>
        <taxon>Hypocreales</taxon>
        <taxon>Ophiocordycipitaceae</taxon>
        <taxon>Hirsutella</taxon>
    </lineage>
</organism>
<keyword evidence="1" id="KW-0596">Phosphopantetheine</keyword>
<dbReference type="InterPro" id="IPR042099">
    <property type="entry name" value="ANL_N_sf"/>
</dbReference>
<dbReference type="EMBL" id="KQ030526">
    <property type="protein sequence ID" value="KJZ74377.1"/>
    <property type="molecule type" value="Genomic_DNA"/>
</dbReference>
<dbReference type="InterPro" id="IPR045851">
    <property type="entry name" value="AMP-bd_C_sf"/>
</dbReference>
<dbReference type="PANTHER" id="PTHR24096:SF267">
    <property type="entry name" value="MALONATE--COA LIGASE ACSF3, MITOCHONDRIAL"/>
    <property type="match status" value="1"/>
</dbReference>
<dbReference type="SMART" id="SM00823">
    <property type="entry name" value="PKS_PP"/>
    <property type="match status" value="1"/>
</dbReference>
<dbReference type="Gene3D" id="1.10.1200.10">
    <property type="entry name" value="ACP-like"/>
    <property type="match status" value="1"/>
</dbReference>
<dbReference type="Gene3D" id="3.40.50.1820">
    <property type="entry name" value="alpha/beta hydrolase"/>
    <property type="match status" value="1"/>
</dbReference>
<dbReference type="InterPro" id="IPR029058">
    <property type="entry name" value="AB_hydrolase_fold"/>
</dbReference>
<name>A0A0F7ZZK4_9HYPO</name>
<evidence type="ECO:0000256" key="2">
    <source>
        <dbReference type="ARBA" id="ARBA00022553"/>
    </source>
</evidence>
<dbReference type="InterPro" id="IPR020806">
    <property type="entry name" value="PKS_PP-bd"/>
</dbReference>
<dbReference type="InterPro" id="IPR009081">
    <property type="entry name" value="PP-bd_ACP"/>
</dbReference>
<dbReference type="Gene3D" id="3.40.50.12780">
    <property type="entry name" value="N-terminal domain of ligase-like"/>
    <property type="match status" value="1"/>
</dbReference>
<dbReference type="InterPro" id="IPR036736">
    <property type="entry name" value="ACP-like_sf"/>
</dbReference>
<dbReference type="InterPro" id="IPR000873">
    <property type="entry name" value="AMP-dep_synth/lig_dom"/>
</dbReference>
<reference evidence="4 5" key="1">
    <citation type="journal article" date="2014" name="Genome Biol. Evol.">
        <title>Comparative genomics and transcriptomics analyses reveal divergent lifestyle features of nematode endoparasitic fungus Hirsutella minnesotensis.</title>
        <authorList>
            <person name="Lai Y."/>
            <person name="Liu K."/>
            <person name="Zhang X."/>
            <person name="Zhang X."/>
            <person name="Li K."/>
            <person name="Wang N."/>
            <person name="Shu C."/>
            <person name="Wu Y."/>
            <person name="Wang C."/>
            <person name="Bushley K.E."/>
            <person name="Xiang M."/>
            <person name="Liu X."/>
        </authorList>
    </citation>
    <scope>NUCLEOTIDE SEQUENCE [LARGE SCALE GENOMIC DNA]</scope>
    <source>
        <strain evidence="4 5">3608</strain>
    </source>
</reference>
<protein>
    <recommendedName>
        <fullName evidence="3">Carrier domain-containing protein</fullName>
    </recommendedName>
</protein>
<dbReference type="GO" id="GO:0031177">
    <property type="term" value="F:phosphopantetheine binding"/>
    <property type="evidence" value="ECO:0007669"/>
    <property type="project" value="InterPro"/>
</dbReference>